<dbReference type="GO" id="GO:0005198">
    <property type="term" value="F:structural molecule activity"/>
    <property type="evidence" value="ECO:0007669"/>
    <property type="project" value="TreeGrafter"/>
</dbReference>
<evidence type="ECO:0000256" key="1">
    <source>
        <dbReference type="ARBA" id="ARBA00022448"/>
    </source>
</evidence>
<feature type="region of interest" description="Disordered" evidence="4">
    <location>
        <begin position="1"/>
        <end position="48"/>
    </location>
</feature>
<dbReference type="AlphaFoldDB" id="A0A4Y1ZV68"/>
<dbReference type="PANTHER" id="PTHR13923:SF11">
    <property type="entry name" value="SECRETORY 31, ISOFORM D"/>
    <property type="match status" value="1"/>
</dbReference>
<evidence type="ECO:0000313" key="7">
    <source>
        <dbReference type="Proteomes" id="UP000499080"/>
    </source>
</evidence>
<evidence type="ECO:0000256" key="3">
    <source>
        <dbReference type="ARBA" id="ARBA00022737"/>
    </source>
</evidence>
<evidence type="ECO:0000256" key="2">
    <source>
        <dbReference type="ARBA" id="ARBA00022574"/>
    </source>
</evidence>
<dbReference type="OrthoDB" id="542917at2759"/>
<dbReference type="InterPro" id="IPR015943">
    <property type="entry name" value="WD40/YVTN_repeat-like_dom_sf"/>
</dbReference>
<dbReference type="PANTHER" id="PTHR13923">
    <property type="entry name" value="SEC31-RELATED PROTEIN"/>
    <property type="match status" value="1"/>
</dbReference>
<keyword evidence="3" id="KW-0677">Repeat</keyword>
<keyword evidence="2" id="KW-0853">WD repeat</keyword>
<accession>A0A4Y1ZV68</accession>
<dbReference type="GO" id="GO:0090110">
    <property type="term" value="P:COPII-coated vesicle cargo loading"/>
    <property type="evidence" value="ECO:0007669"/>
    <property type="project" value="TreeGrafter"/>
</dbReference>
<dbReference type="EMBL" id="BGPR01078320">
    <property type="protein sequence ID" value="GBL69874.1"/>
    <property type="molecule type" value="Genomic_DNA"/>
</dbReference>
<feature type="compositionally biased region" description="Low complexity" evidence="4">
    <location>
        <begin position="27"/>
        <end position="38"/>
    </location>
</feature>
<dbReference type="EMBL" id="BGPR01078356">
    <property type="protein sequence ID" value="GBL70068.1"/>
    <property type="molecule type" value="Genomic_DNA"/>
</dbReference>
<reference evidence="5 7" key="1">
    <citation type="journal article" date="2019" name="Sci. Rep.">
        <title>Orb-weaving spider Araneus ventricosus genome elucidates the spidroin gene catalogue.</title>
        <authorList>
            <person name="Kono N."/>
            <person name="Nakamura H."/>
            <person name="Ohtoshi R."/>
            <person name="Moran D.A.P."/>
            <person name="Shinohara A."/>
            <person name="Yoshida Y."/>
            <person name="Fujiwara M."/>
            <person name="Mori M."/>
            <person name="Tomita M."/>
            <person name="Arakawa K."/>
        </authorList>
    </citation>
    <scope>NUCLEOTIDE SEQUENCE [LARGE SCALE GENOMIC DNA]</scope>
</reference>
<comment type="caution">
    <text evidence="5">The sequence shown here is derived from an EMBL/GenBank/DDBJ whole genome shotgun (WGS) entry which is preliminary data.</text>
</comment>
<organism evidence="5 7">
    <name type="scientific">Araneus ventricosus</name>
    <name type="common">Orbweaver spider</name>
    <name type="synonym">Epeira ventricosa</name>
    <dbReference type="NCBI Taxonomy" id="182803"/>
    <lineage>
        <taxon>Eukaryota</taxon>
        <taxon>Metazoa</taxon>
        <taxon>Ecdysozoa</taxon>
        <taxon>Arthropoda</taxon>
        <taxon>Chelicerata</taxon>
        <taxon>Arachnida</taxon>
        <taxon>Araneae</taxon>
        <taxon>Araneomorphae</taxon>
        <taxon>Entelegynae</taxon>
        <taxon>Araneoidea</taxon>
        <taxon>Araneidae</taxon>
        <taxon>Araneus</taxon>
    </lineage>
</organism>
<dbReference type="Proteomes" id="UP000499080">
    <property type="component" value="Unassembled WGS sequence"/>
</dbReference>
<keyword evidence="7" id="KW-1185">Reference proteome</keyword>
<dbReference type="GO" id="GO:0070971">
    <property type="term" value="C:endoplasmic reticulum exit site"/>
    <property type="evidence" value="ECO:0007669"/>
    <property type="project" value="TreeGrafter"/>
</dbReference>
<name>A0A4Y1ZV68_ARAVE</name>
<dbReference type="Gene3D" id="2.130.10.10">
    <property type="entry name" value="YVTN repeat-like/Quinoprotein amine dehydrogenase"/>
    <property type="match status" value="1"/>
</dbReference>
<dbReference type="InterPro" id="IPR040251">
    <property type="entry name" value="SEC31-like"/>
</dbReference>
<dbReference type="GO" id="GO:0007029">
    <property type="term" value="P:endoplasmic reticulum organization"/>
    <property type="evidence" value="ECO:0007669"/>
    <property type="project" value="TreeGrafter"/>
</dbReference>
<keyword evidence="1" id="KW-0813">Transport</keyword>
<protein>
    <submittedName>
        <fullName evidence="5">Protein transport protein Sec31A</fullName>
    </submittedName>
</protein>
<gene>
    <name evidence="5" type="primary">Sec31a_2</name>
    <name evidence="6" type="synonym">Sec31a_4</name>
    <name evidence="5" type="ORF">AVEN_117046_1</name>
    <name evidence="6" type="ORF">AVEN_77179_1</name>
</gene>
<feature type="compositionally biased region" description="Basic and acidic residues" evidence="4">
    <location>
        <begin position="11"/>
        <end position="20"/>
    </location>
</feature>
<evidence type="ECO:0000256" key="4">
    <source>
        <dbReference type="SAM" id="MobiDB-lite"/>
    </source>
</evidence>
<proteinExistence type="predicted"/>
<evidence type="ECO:0000313" key="6">
    <source>
        <dbReference type="EMBL" id="GBL70068.1"/>
    </source>
</evidence>
<feature type="compositionally biased region" description="Acidic residues" evidence="4">
    <location>
        <begin position="1"/>
        <end position="10"/>
    </location>
</feature>
<sequence length="128" mass="13956">MKPLTDEDMDEILRVSRDASMDDDVSSTDSWTDSSTDSSTDDEMNASTDECQAISHFKAIMKVKEIDRTANIAWSPAAHHPIYIAAGTAAQQLDATFSTTAALEIYALNLTEPGLDMCMKGSVVSDFR</sequence>
<dbReference type="GO" id="GO:0030127">
    <property type="term" value="C:COPII vesicle coat"/>
    <property type="evidence" value="ECO:0007669"/>
    <property type="project" value="TreeGrafter"/>
</dbReference>
<evidence type="ECO:0000313" key="5">
    <source>
        <dbReference type="EMBL" id="GBL69874.1"/>
    </source>
</evidence>